<name>W4HMQ7_9RHOB</name>
<dbReference type="PIRSF" id="PIRSF036643">
    <property type="entry name" value="FDH_alpha"/>
    <property type="match status" value="1"/>
</dbReference>
<evidence type="ECO:0000256" key="1">
    <source>
        <dbReference type="ARBA" id="ARBA00001942"/>
    </source>
</evidence>
<dbReference type="FunFam" id="3.40.228.10:FF:000002">
    <property type="entry name" value="Formate dehydrogenase subunit alpha"/>
    <property type="match status" value="1"/>
</dbReference>
<keyword evidence="8" id="KW-0732">Signal</keyword>
<accession>W4HMQ7</accession>
<dbReference type="SUPFAM" id="SSF50692">
    <property type="entry name" value="ADC-like"/>
    <property type="match status" value="1"/>
</dbReference>
<dbReference type="InterPro" id="IPR006963">
    <property type="entry name" value="Mopterin_OxRdtase_4Fe-4S_dom"/>
</dbReference>
<dbReference type="GO" id="GO:0043546">
    <property type="term" value="F:molybdopterin cofactor binding"/>
    <property type="evidence" value="ECO:0007669"/>
    <property type="project" value="InterPro"/>
</dbReference>
<dbReference type="SUPFAM" id="SSF53706">
    <property type="entry name" value="Formate dehydrogenase/DMSO reductase, domains 1-3"/>
    <property type="match status" value="1"/>
</dbReference>
<keyword evidence="7" id="KW-0479">Metal-binding</keyword>
<dbReference type="GO" id="GO:0051539">
    <property type="term" value="F:4 iron, 4 sulfur cluster binding"/>
    <property type="evidence" value="ECO:0007669"/>
    <property type="project" value="UniProtKB-KW"/>
</dbReference>
<evidence type="ECO:0000256" key="11">
    <source>
        <dbReference type="ARBA" id="ARBA00023014"/>
    </source>
</evidence>
<dbReference type="Gene3D" id="2.20.25.90">
    <property type="entry name" value="ADC-like domains"/>
    <property type="match status" value="1"/>
</dbReference>
<evidence type="ECO:0000256" key="6">
    <source>
        <dbReference type="ARBA" id="ARBA00022505"/>
    </source>
</evidence>
<proteinExistence type="inferred from homology"/>
<evidence type="ECO:0000256" key="9">
    <source>
        <dbReference type="ARBA" id="ARBA00023002"/>
    </source>
</evidence>
<dbReference type="Gene3D" id="3.40.50.740">
    <property type="match status" value="1"/>
</dbReference>
<evidence type="ECO:0000256" key="8">
    <source>
        <dbReference type="ARBA" id="ARBA00022729"/>
    </source>
</evidence>
<evidence type="ECO:0000256" key="12">
    <source>
        <dbReference type="SAM" id="MobiDB-lite"/>
    </source>
</evidence>
<dbReference type="Gene3D" id="3.40.228.10">
    <property type="entry name" value="Dimethylsulfoxide Reductase, domain 2"/>
    <property type="match status" value="1"/>
</dbReference>
<comment type="cofactor">
    <cofactor evidence="2">
        <name>[4Fe-4S] cluster</name>
        <dbReference type="ChEBI" id="CHEBI:49883"/>
    </cofactor>
</comment>
<reference evidence="14 15" key="1">
    <citation type="journal article" date="2014" name="Antonie Van Leeuwenhoek">
        <title>Roseivivax atlanticus sp. nov., isolated from surface seawater of the Atlantic Ocean.</title>
        <authorList>
            <person name="Li G."/>
            <person name="Lai Q."/>
            <person name="Liu X."/>
            <person name="Sun F."/>
            <person name="Shao Z."/>
        </authorList>
    </citation>
    <scope>NUCLEOTIDE SEQUENCE [LARGE SCALE GENOMIC DNA]</scope>
    <source>
        <strain evidence="14 15">22II-s10s</strain>
    </source>
</reference>
<keyword evidence="11" id="KW-0411">Iron-sulfur</keyword>
<dbReference type="GO" id="GO:0016491">
    <property type="term" value="F:oxidoreductase activity"/>
    <property type="evidence" value="ECO:0007669"/>
    <property type="project" value="UniProtKB-KW"/>
</dbReference>
<dbReference type="InterPro" id="IPR006656">
    <property type="entry name" value="Mopterin_OxRdtase"/>
</dbReference>
<dbReference type="FunFam" id="2.40.40.20:FF:000013">
    <property type="entry name" value="Dimethyl sulfoxide reductase subunit A"/>
    <property type="match status" value="1"/>
</dbReference>
<keyword evidence="10" id="KW-0408">Iron</keyword>
<feature type="domain" description="4Fe-4S Mo/W bis-MGD-type" evidence="13">
    <location>
        <begin position="66"/>
        <end position="122"/>
    </location>
</feature>
<dbReference type="STRING" id="1379903.ATO8_04116"/>
<dbReference type="PANTHER" id="PTHR43598">
    <property type="entry name" value="TUNGSTEN-CONTAINING FORMYLMETHANOFURAN DEHYDROGENASE 2 SUBUNIT B"/>
    <property type="match status" value="1"/>
</dbReference>
<evidence type="ECO:0000313" key="15">
    <source>
        <dbReference type="Proteomes" id="UP000019063"/>
    </source>
</evidence>
<dbReference type="PANTHER" id="PTHR43598:SF1">
    <property type="entry name" value="FORMATE DEHYDROGENASE-O MAJOR SUBUNIT"/>
    <property type="match status" value="1"/>
</dbReference>
<dbReference type="FunFam" id="2.20.25.90:FF:000006">
    <property type="entry name" value="Formate dehydrogenase alpha subunit"/>
    <property type="match status" value="1"/>
</dbReference>
<dbReference type="InterPro" id="IPR006311">
    <property type="entry name" value="TAT_signal"/>
</dbReference>
<evidence type="ECO:0000259" key="13">
    <source>
        <dbReference type="PROSITE" id="PS51669"/>
    </source>
</evidence>
<comment type="caution">
    <text evidence="14">The sequence shown here is derived from an EMBL/GenBank/DDBJ whole genome shotgun (WGS) entry which is preliminary data.</text>
</comment>
<feature type="compositionally biased region" description="Low complexity" evidence="12">
    <location>
        <begin position="750"/>
        <end position="773"/>
    </location>
</feature>
<dbReference type="GO" id="GO:0030313">
    <property type="term" value="C:cell envelope"/>
    <property type="evidence" value="ECO:0007669"/>
    <property type="project" value="UniProtKB-SubCell"/>
</dbReference>
<keyword evidence="5" id="KW-0004">4Fe-4S</keyword>
<sequence>MLRKKSNGVVRRTPTTGLLSEIAGKAVDRRAFLRGSGLAVGGLAAIAATGGTVRKATAQTAAEGATETVKSVCTHCSVGCTVIAEVQDGVWTGQEPGWDSPFNLGSHCAKGASVREHTHGERRLKYPMKKEGGEWVRISWEEAINEVGDRMMSIRDESGPDSVYWLGSAKHNNEQAYLFRKFAAYWGTNNVDHQARICHSTTVAGVANTWGYGAMTNSYNDIHNSRAIFIIGGNPAEAHPVSLLHVLKGKEQNNAPLIVCDPRFTRTAAHADEYVRFRPGTDVALVWGILWHIFENGWEDQEFIRTRVWGMDEIRAEVANWTPDEVERVTGAPASQLERVARLLSENKPGTVIWCMGGTQHTNGNNNTRAYCILQLALGNMGRAGGGTNIFRGHDNVQGATDLGVLADTLPGYYGLTDGAWAHWSRVWEEDEEWLRGRFAVMEGDGEDGADRMMINETGIPVSRWIDGVLEDEENLTQPHKTRAMVFWGHAPNSQTRLPEMKTAMESLDLLVVIDPYPTVTAVMQDREDGVYLLPAATQFETYGSVTASNRSLQWREKVVDPIFESKADHVIMKLFADKFGFSDRIFRNIEVNGDEPLIEDLTREFNRGMWTIGYTGQSPERMRDHMQNQHTFDRTTLRASGGPADGDYYGLPWPSWGTPEMRHPGSPNLYDISLPVKDGGMGFRARFGVERNGENLLAEGVAPVGSEIEDGYPEFTYQMLVDLGWAGDLTDEERTMIEQVAGFSGERPSSFSSSASNQSQQGQGNAQSSNQSDDPQANVARQSAQEEGDSSSSESDAAAGFQQNDNSVGEQSQTGPIESDYNQQVGTVNWKTDISGGIQRVAIEHGCAPYGNAKARAVVWTFPDPVPKHREPLYTPRYDLVADYPTYEDKQFWRVPTLYRSIQETDYSGDFPITLTSGRLVEYEGGGDETRSNPWLAELQQDMFIEINPRDANNLGVRDGAMVWVHGPNGGKVNVMAMVTERVGEGVAFMPFHFGGFWQGEDLRSKYPEGADPYVLGESCNTAQTYGYDSVTQMQETKATLCRIEAV</sequence>
<dbReference type="PATRIC" id="fig|1317118.6.peg.853"/>
<dbReference type="eggNOG" id="COG0243">
    <property type="taxonomic scope" value="Bacteria"/>
</dbReference>
<evidence type="ECO:0000256" key="7">
    <source>
        <dbReference type="ARBA" id="ARBA00022723"/>
    </source>
</evidence>
<dbReference type="Gene3D" id="2.40.40.20">
    <property type="match status" value="1"/>
</dbReference>
<dbReference type="AlphaFoldDB" id="W4HMQ7"/>
<dbReference type="PROSITE" id="PS51669">
    <property type="entry name" value="4FE4S_MOW_BIS_MGD"/>
    <property type="match status" value="1"/>
</dbReference>
<dbReference type="EMBL" id="AQQW01000002">
    <property type="protein sequence ID" value="ETW14047.1"/>
    <property type="molecule type" value="Genomic_DNA"/>
</dbReference>
<evidence type="ECO:0000256" key="10">
    <source>
        <dbReference type="ARBA" id="ARBA00023004"/>
    </source>
</evidence>
<gene>
    <name evidence="14" type="ORF">ATO8_04116</name>
</gene>
<dbReference type="PROSITE" id="PS51318">
    <property type="entry name" value="TAT"/>
    <property type="match status" value="1"/>
</dbReference>
<comment type="cofactor">
    <cofactor evidence="1">
        <name>Mo-bis(molybdopterin guanine dinucleotide)</name>
        <dbReference type="ChEBI" id="CHEBI:60539"/>
    </cofactor>
</comment>
<feature type="compositionally biased region" description="Polar residues" evidence="12">
    <location>
        <begin position="802"/>
        <end position="824"/>
    </location>
</feature>
<evidence type="ECO:0000313" key="14">
    <source>
        <dbReference type="EMBL" id="ETW14047.1"/>
    </source>
</evidence>
<keyword evidence="9" id="KW-0560">Oxidoreductase</keyword>
<dbReference type="Pfam" id="PF00384">
    <property type="entry name" value="Molybdopterin"/>
    <property type="match status" value="1"/>
</dbReference>
<evidence type="ECO:0000256" key="5">
    <source>
        <dbReference type="ARBA" id="ARBA00022485"/>
    </source>
</evidence>
<dbReference type="SMART" id="SM00926">
    <property type="entry name" value="Molybdop_Fe4S4"/>
    <property type="match status" value="1"/>
</dbReference>
<comment type="subcellular location">
    <subcellularLocation>
        <location evidence="3">Cell envelope</location>
    </subcellularLocation>
</comment>
<dbReference type="PROSITE" id="PS00551">
    <property type="entry name" value="MOLYBDOPTERIN_PROK_1"/>
    <property type="match status" value="1"/>
</dbReference>
<dbReference type="InterPro" id="IPR009010">
    <property type="entry name" value="Asp_de-COase-like_dom_sf"/>
</dbReference>
<feature type="region of interest" description="Disordered" evidence="12">
    <location>
        <begin position="745"/>
        <end position="824"/>
    </location>
</feature>
<protein>
    <submittedName>
        <fullName evidence="14">Formate dehydrogenase H</fullName>
    </submittedName>
</protein>
<evidence type="ECO:0000256" key="4">
    <source>
        <dbReference type="ARBA" id="ARBA00010312"/>
    </source>
</evidence>
<keyword evidence="15" id="KW-1185">Reference proteome</keyword>
<dbReference type="GO" id="GO:0009055">
    <property type="term" value="F:electron transfer activity"/>
    <property type="evidence" value="ECO:0007669"/>
    <property type="project" value="TreeGrafter"/>
</dbReference>
<dbReference type="eggNOG" id="COG3383">
    <property type="taxonomic scope" value="Bacteria"/>
</dbReference>
<dbReference type="Pfam" id="PF01568">
    <property type="entry name" value="Molydop_binding"/>
    <property type="match status" value="1"/>
</dbReference>
<dbReference type="Pfam" id="PF04879">
    <property type="entry name" value="Molybdop_Fe4S4"/>
    <property type="match status" value="1"/>
</dbReference>
<dbReference type="CDD" id="cd02792">
    <property type="entry name" value="MopB_CT_Formate-Dh-Na-like"/>
    <property type="match status" value="1"/>
</dbReference>
<dbReference type="GO" id="GO:0030151">
    <property type="term" value="F:molybdenum ion binding"/>
    <property type="evidence" value="ECO:0007669"/>
    <property type="project" value="TreeGrafter"/>
</dbReference>
<dbReference type="InterPro" id="IPR006657">
    <property type="entry name" value="MoPterin_dinucl-bd_dom"/>
</dbReference>
<organism evidence="14 15">
    <name type="scientific">Roseivivax marinus</name>
    <dbReference type="NCBI Taxonomy" id="1379903"/>
    <lineage>
        <taxon>Bacteria</taxon>
        <taxon>Pseudomonadati</taxon>
        <taxon>Pseudomonadota</taxon>
        <taxon>Alphaproteobacteria</taxon>
        <taxon>Rhodobacterales</taxon>
        <taxon>Roseobacteraceae</taxon>
        <taxon>Roseivivax</taxon>
    </lineage>
</organism>
<keyword evidence="6" id="KW-0500">Molybdenum</keyword>
<dbReference type="Proteomes" id="UP000019063">
    <property type="component" value="Unassembled WGS sequence"/>
</dbReference>
<dbReference type="GO" id="GO:0009061">
    <property type="term" value="P:anaerobic respiration"/>
    <property type="evidence" value="ECO:0007669"/>
    <property type="project" value="TreeGrafter"/>
</dbReference>
<evidence type="ECO:0000256" key="3">
    <source>
        <dbReference type="ARBA" id="ARBA00004196"/>
    </source>
</evidence>
<evidence type="ECO:0000256" key="2">
    <source>
        <dbReference type="ARBA" id="ARBA00001966"/>
    </source>
</evidence>
<dbReference type="InterPro" id="IPR027467">
    <property type="entry name" value="MopterinOxRdtase_cofactor_BS"/>
</dbReference>
<comment type="similarity">
    <text evidence="4">Belongs to the prokaryotic molybdopterin-containing oxidoreductase family.</text>
</comment>
<dbReference type="RefSeq" id="WP_043842282.1">
    <property type="nucleotide sequence ID" value="NZ_AQQW01000002.1"/>
</dbReference>
<feature type="compositionally biased region" description="Low complexity" evidence="12">
    <location>
        <begin position="783"/>
        <end position="801"/>
    </location>
</feature>